<organism evidence="3 4">
    <name type="scientific">Nonomuraea helvata</name>
    <dbReference type="NCBI Taxonomy" id="37484"/>
    <lineage>
        <taxon>Bacteria</taxon>
        <taxon>Bacillati</taxon>
        <taxon>Actinomycetota</taxon>
        <taxon>Actinomycetes</taxon>
        <taxon>Streptosporangiales</taxon>
        <taxon>Streptosporangiaceae</taxon>
        <taxon>Nonomuraea</taxon>
    </lineage>
</organism>
<feature type="domain" description="Probable transposase IS891/IS1136/IS1341" evidence="2">
    <location>
        <begin position="51"/>
        <end position="117"/>
    </location>
</feature>
<dbReference type="Proteomes" id="UP001589532">
    <property type="component" value="Unassembled WGS sequence"/>
</dbReference>
<name>A0ABV5SFN8_9ACTN</name>
<evidence type="ECO:0000313" key="4">
    <source>
        <dbReference type="Proteomes" id="UP001589532"/>
    </source>
</evidence>
<sequence length="181" mass="19814">MVTSDGEFFDRRHAGVNGVSSMVPPPDATGDDQGNPGNPGDTGFLAAGEARRYVRLQRRLARSKKGSNRRKQVVRAMGDLMRRARWRRADFNAQAAHRLTRDYAIVTLEKLNVRAMTASVAPKPDPAAPGAYLANGRAAKAGLNRSILDKGWYGLETALRSKARYTGTDIRIVDPAYTSQT</sequence>
<dbReference type="EMBL" id="JBHMBW010000068">
    <property type="protein sequence ID" value="MFB9629799.1"/>
    <property type="molecule type" value="Genomic_DNA"/>
</dbReference>
<proteinExistence type="predicted"/>
<feature type="non-terminal residue" evidence="3">
    <location>
        <position position="181"/>
    </location>
</feature>
<dbReference type="InterPro" id="IPR001959">
    <property type="entry name" value="Transposase"/>
</dbReference>
<evidence type="ECO:0000256" key="1">
    <source>
        <dbReference type="SAM" id="MobiDB-lite"/>
    </source>
</evidence>
<reference evidence="3 4" key="1">
    <citation type="submission" date="2024-09" db="EMBL/GenBank/DDBJ databases">
        <authorList>
            <person name="Sun Q."/>
            <person name="Mori K."/>
        </authorList>
    </citation>
    <scope>NUCLEOTIDE SEQUENCE [LARGE SCALE GENOMIC DNA]</scope>
    <source>
        <strain evidence="3 4">JCM 3143</strain>
    </source>
</reference>
<dbReference type="RefSeq" id="WP_378521051.1">
    <property type="nucleotide sequence ID" value="NZ_JBHMBW010000068.1"/>
</dbReference>
<protein>
    <submittedName>
        <fullName evidence="3">Transposase</fullName>
    </submittedName>
</protein>
<gene>
    <name evidence="3" type="ORF">ACFFSA_42595</name>
</gene>
<feature type="compositionally biased region" description="Low complexity" evidence="1">
    <location>
        <begin position="31"/>
        <end position="43"/>
    </location>
</feature>
<feature type="region of interest" description="Disordered" evidence="1">
    <location>
        <begin position="1"/>
        <end position="43"/>
    </location>
</feature>
<evidence type="ECO:0000259" key="2">
    <source>
        <dbReference type="Pfam" id="PF01385"/>
    </source>
</evidence>
<dbReference type="Pfam" id="PF01385">
    <property type="entry name" value="OrfB_IS605"/>
    <property type="match status" value="1"/>
</dbReference>
<evidence type="ECO:0000313" key="3">
    <source>
        <dbReference type="EMBL" id="MFB9629799.1"/>
    </source>
</evidence>
<comment type="caution">
    <text evidence="3">The sequence shown here is derived from an EMBL/GenBank/DDBJ whole genome shotgun (WGS) entry which is preliminary data.</text>
</comment>
<accession>A0ABV5SFN8</accession>
<keyword evidence="4" id="KW-1185">Reference proteome</keyword>